<evidence type="ECO:0000256" key="2">
    <source>
        <dbReference type="ARBA" id="ARBA00022679"/>
    </source>
</evidence>
<evidence type="ECO:0000313" key="4">
    <source>
        <dbReference type="EMBL" id="MCR2806508.1"/>
    </source>
</evidence>
<dbReference type="Proteomes" id="UP001141950">
    <property type="component" value="Unassembled WGS sequence"/>
</dbReference>
<dbReference type="GO" id="GO:0032259">
    <property type="term" value="P:methylation"/>
    <property type="evidence" value="ECO:0007669"/>
    <property type="project" value="UniProtKB-KW"/>
</dbReference>
<dbReference type="PANTHER" id="PTHR10509:SF14">
    <property type="entry name" value="CAFFEOYL-COA O-METHYLTRANSFERASE 3-RELATED"/>
    <property type="match status" value="1"/>
</dbReference>
<dbReference type="Pfam" id="PF01596">
    <property type="entry name" value="Methyltransf_3"/>
    <property type="match status" value="1"/>
</dbReference>
<dbReference type="AlphaFoldDB" id="A0A9X2MV76"/>
<keyword evidence="3" id="KW-0949">S-adenosyl-L-methionine</keyword>
<dbReference type="PANTHER" id="PTHR10509">
    <property type="entry name" value="O-METHYLTRANSFERASE-RELATED"/>
    <property type="match status" value="1"/>
</dbReference>
<dbReference type="GO" id="GO:0008171">
    <property type="term" value="F:O-methyltransferase activity"/>
    <property type="evidence" value="ECO:0007669"/>
    <property type="project" value="InterPro"/>
</dbReference>
<keyword evidence="1" id="KW-0489">Methyltransferase</keyword>
<dbReference type="SUPFAM" id="SSF53335">
    <property type="entry name" value="S-adenosyl-L-methionine-dependent methyltransferases"/>
    <property type="match status" value="1"/>
</dbReference>
<sequence length="211" mass="22724">MSTIDEQYVDGLYPKDSELEKVKEGIASKGMPSISVADGYGRLLTLLVRMSGASKLLEIGALGGYSGICLARGLGEGGQLLSLELLPAYAEVAKVHLKEAGLGDKVSYMVGDAKESLATLKEEGRRFDFFFIDADKEGYPVYLDYALELAEPGAIIVGDNILLRGRTTDEAKQGPSVLAVRSFNERIATDERLESTILPGYDGLAIARVKE</sequence>
<dbReference type="Gene3D" id="3.40.50.150">
    <property type="entry name" value="Vaccinia Virus protein VP39"/>
    <property type="match status" value="1"/>
</dbReference>
<name>A0A9X2MV76_9BACL</name>
<dbReference type="InterPro" id="IPR002935">
    <property type="entry name" value="SAM_O-MeTrfase"/>
</dbReference>
<comment type="caution">
    <text evidence="4">The sequence shown here is derived from an EMBL/GenBank/DDBJ whole genome shotgun (WGS) entry which is preliminary data.</text>
</comment>
<gene>
    <name evidence="4" type="ORF">NQZ67_21735</name>
</gene>
<dbReference type="InterPro" id="IPR050362">
    <property type="entry name" value="Cation-dep_OMT"/>
</dbReference>
<dbReference type="GO" id="GO:0008757">
    <property type="term" value="F:S-adenosylmethionine-dependent methyltransferase activity"/>
    <property type="evidence" value="ECO:0007669"/>
    <property type="project" value="TreeGrafter"/>
</dbReference>
<evidence type="ECO:0000313" key="5">
    <source>
        <dbReference type="Proteomes" id="UP001141950"/>
    </source>
</evidence>
<organism evidence="4 5">
    <name type="scientific">Paenibacillus soyae</name>
    <dbReference type="NCBI Taxonomy" id="2969249"/>
    <lineage>
        <taxon>Bacteria</taxon>
        <taxon>Bacillati</taxon>
        <taxon>Bacillota</taxon>
        <taxon>Bacilli</taxon>
        <taxon>Bacillales</taxon>
        <taxon>Paenibacillaceae</taxon>
        <taxon>Paenibacillus</taxon>
    </lineage>
</organism>
<dbReference type="InterPro" id="IPR029063">
    <property type="entry name" value="SAM-dependent_MTases_sf"/>
</dbReference>
<proteinExistence type="predicted"/>
<protein>
    <submittedName>
        <fullName evidence="4">O-methyltransferase</fullName>
    </submittedName>
</protein>
<dbReference type="RefSeq" id="WP_257450006.1">
    <property type="nucleotide sequence ID" value="NZ_JANIPJ010000017.1"/>
</dbReference>
<keyword evidence="5" id="KW-1185">Reference proteome</keyword>
<accession>A0A9X2MV76</accession>
<reference evidence="4" key="1">
    <citation type="submission" date="2022-08" db="EMBL/GenBank/DDBJ databases">
        <title>The genomic sequence of strain Paenibacillus sp. SCIV0701.</title>
        <authorList>
            <person name="Zhao H."/>
        </authorList>
    </citation>
    <scope>NUCLEOTIDE SEQUENCE</scope>
    <source>
        <strain evidence="4">SCIV0701</strain>
    </source>
</reference>
<evidence type="ECO:0000256" key="1">
    <source>
        <dbReference type="ARBA" id="ARBA00022603"/>
    </source>
</evidence>
<dbReference type="PROSITE" id="PS51682">
    <property type="entry name" value="SAM_OMT_I"/>
    <property type="match status" value="1"/>
</dbReference>
<keyword evidence="2" id="KW-0808">Transferase</keyword>
<evidence type="ECO:0000256" key="3">
    <source>
        <dbReference type="ARBA" id="ARBA00022691"/>
    </source>
</evidence>
<dbReference type="EMBL" id="JANIPJ010000017">
    <property type="protein sequence ID" value="MCR2806508.1"/>
    <property type="molecule type" value="Genomic_DNA"/>
</dbReference>